<reference evidence="1 2" key="1">
    <citation type="submission" date="2021-06" db="EMBL/GenBank/DDBJ databases">
        <title>Caerostris extrusa draft genome.</title>
        <authorList>
            <person name="Kono N."/>
            <person name="Arakawa K."/>
        </authorList>
    </citation>
    <scope>NUCLEOTIDE SEQUENCE [LARGE SCALE GENOMIC DNA]</scope>
</reference>
<organism evidence="1 2">
    <name type="scientific">Caerostris extrusa</name>
    <name type="common">Bark spider</name>
    <name type="synonym">Caerostris bankana</name>
    <dbReference type="NCBI Taxonomy" id="172846"/>
    <lineage>
        <taxon>Eukaryota</taxon>
        <taxon>Metazoa</taxon>
        <taxon>Ecdysozoa</taxon>
        <taxon>Arthropoda</taxon>
        <taxon>Chelicerata</taxon>
        <taxon>Arachnida</taxon>
        <taxon>Araneae</taxon>
        <taxon>Araneomorphae</taxon>
        <taxon>Entelegynae</taxon>
        <taxon>Araneoidea</taxon>
        <taxon>Araneidae</taxon>
        <taxon>Caerostris</taxon>
    </lineage>
</organism>
<comment type="caution">
    <text evidence="1">The sequence shown here is derived from an EMBL/GenBank/DDBJ whole genome shotgun (WGS) entry which is preliminary data.</text>
</comment>
<dbReference type="EMBL" id="BPLR01002834">
    <property type="protein sequence ID" value="GIX78339.1"/>
    <property type="molecule type" value="Genomic_DNA"/>
</dbReference>
<evidence type="ECO:0000313" key="1">
    <source>
        <dbReference type="EMBL" id="GIX78339.1"/>
    </source>
</evidence>
<name>A0AAV4N0R5_CAEEX</name>
<evidence type="ECO:0000313" key="2">
    <source>
        <dbReference type="Proteomes" id="UP001054945"/>
    </source>
</evidence>
<protein>
    <submittedName>
        <fullName evidence="1">Uncharacterized protein</fullName>
    </submittedName>
</protein>
<accession>A0AAV4N0R5</accession>
<proteinExistence type="predicted"/>
<dbReference type="AlphaFoldDB" id="A0AAV4N0R5"/>
<sequence>MNIGSDDVVKKSRLCRKKNGDSGIIYYLDLLATLQVAKESVAFGDLKCVVIRQELFIIFILLAQVAFDVLKGIRRRFVSYSLMS</sequence>
<gene>
    <name evidence="1" type="ORF">CEXT_48381</name>
</gene>
<keyword evidence="2" id="KW-1185">Reference proteome</keyword>
<dbReference type="Proteomes" id="UP001054945">
    <property type="component" value="Unassembled WGS sequence"/>
</dbReference>